<dbReference type="RefSeq" id="WP_156217327.1">
    <property type="nucleotide sequence ID" value="NZ_WOFH01000005.1"/>
</dbReference>
<sequence>MTTHTNPTDPTDGVVPGDLLARHQVITGLRALADFLADNPAVPVPEYGDSFDVFPREVDETLSAAVVDQVAELLGVLVQDDRPQGGHYIAARSFGRITYRLVHIPDRVRREFDARRSYLDNIRTDGDQDDAGQAA</sequence>
<organism evidence="1 2">
    <name type="scientific">Actinomadura litoris</name>
    <dbReference type="NCBI Taxonomy" id="2678616"/>
    <lineage>
        <taxon>Bacteria</taxon>
        <taxon>Bacillati</taxon>
        <taxon>Actinomycetota</taxon>
        <taxon>Actinomycetes</taxon>
        <taxon>Streptosporangiales</taxon>
        <taxon>Thermomonosporaceae</taxon>
        <taxon>Actinomadura</taxon>
    </lineage>
</organism>
<gene>
    <name evidence="1" type="ORF">GNZ18_16445</name>
</gene>
<protein>
    <submittedName>
        <fullName evidence="1">Uncharacterized protein</fullName>
    </submittedName>
</protein>
<evidence type="ECO:0000313" key="2">
    <source>
        <dbReference type="Proteomes" id="UP000432015"/>
    </source>
</evidence>
<keyword evidence="2" id="KW-1185">Reference proteome</keyword>
<proteinExistence type="predicted"/>
<dbReference type="EMBL" id="WOFH01000005">
    <property type="protein sequence ID" value="MUN38185.1"/>
    <property type="molecule type" value="Genomic_DNA"/>
</dbReference>
<accession>A0A7K1L1P3</accession>
<reference evidence="1 2" key="1">
    <citation type="submission" date="2019-11" db="EMBL/GenBank/DDBJ databases">
        <authorList>
            <person name="Cao P."/>
        </authorList>
    </citation>
    <scope>NUCLEOTIDE SEQUENCE [LARGE SCALE GENOMIC DNA]</scope>
    <source>
        <strain evidence="1 2">NEAU-AAG5</strain>
    </source>
</reference>
<dbReference type="AlphaFoldDB" id="A0A7K1L1P3"/>
<evidence type="ECO:0000313" key="1">
    <source>
        <dbReference type="EMBL" id="MUN38185.1"/>
    </source>
</evidence>
<name>A0A7K1L1P3_9ACTN</name>
<dbReference type="Proteomes" id="UP000432015">
    <property type="component" value="Unassembled WGS sequence"/>
</dbReference>
<comment type="caution">
    <text evidence="1">The sequence shown here is derived from an EMBL/GenBank/DDBJ whole genome shotgun (WGS) entry which is preliminary data.</text>
</comment>